<reference evidence="2" key="1">
    <citation type="journal article" date="2022" name="bioRxiv">
        <title>Sequencing and chromosome-scale assembly of the giantPleurodeles waltlgenome.</title>
        <authorList>
            <person name="Brown T."/>
            <person name="Elewa A."/>
            <person name="Iarovenko S."/>
            <person name="Subramanian E."/>
            <person name="Araus A.J."/>
            <person name="Petzold A."/>
            <person name="Susuki M."/>
            <person name="Suzuki K.-i.T."/>
            <person name="Hayashi T."/>
            <person name="Toyoda A."/>
            <person name="Oliveira C."/>
            <person name="Osipova E."/>
            <person name="Leigh N.D."/>
            <person name="Simon A."/>
            <person name="Yun M.H."/>
        </authorList>
    </citation>
    <scope>NUCLEOTIDE SEQUENCE</scope>
    <source>
        <strain evidence="2">20211129_DDA</strain>
        <tissue evidence="2">Liver</tissue>
    </source>
</reference>
<protein>
    <submittedName>
        <fullName evidence="2">Uncharacterized protein</fullName>
    </submittedName>
</protein>
<keyword evidence="1" id="KW-0812">Transmembrane</keyword>
<keyword evidence="3" id="KW-1185">Reference proteome</keyword>
<keyword evidence="1" id="KW-1133">Transmembrane helix</keyword>
<gene>
    <name evidence="2" type="ORF">NDU88_001074</name>
</gene>
<feature type="transmembrane region" description="Helical" evidence="1">
    <location>
        <begin position="7"/>
        <end position="25"/>
    </location>
</feature>
<proteinExistence type="predicted"/>
<keyword evidence="1" id="KW-0472">Membrane</keyword>
<accession>A0AAV7LYN4</accession>
<evidence type="ECO:0000313" key="3">
    <source>
        <dbReference type="Proteomes" id="UP001066276"/>
    </source>
</evidence>
<comment type="caution">
    <text evidence="2">The sequence shown here is derived from an EMBL/GenBank/DDBJ whole genome shotgun (WGS) entry which is preliminary data.</text>
</comment>
<dbReference type="AlphaFoldDB" id="A0AAV7LYN4"/>
<sequence>MRVRAEAAHIGLSFPIIVLVIYSYLSSGHYLTTPGPHLPQGEQLESLLPDPRLHRASVCSLSLSLQPTVKEGSLPSTVSPEAHHSLTRCNRASSGWGTTRPQSLSLGPSLGVVTPTTFGRPAAAWLLRLSSRGTSLPHSALWCSRDP</sequence>
<evidence type="ECO:0000256" key="1">
    <source>
        <dbReference type="SAM" id="Phobius"/>
    </source>
</evidence>
<organism evidence="2 3">
    <name type="scientific">Pleurodeles waltl</name>
    <name type="common">Iberian ribbed newt</name>
    <dbReference type="NCBI Taxonomy" id="8319"/>
    <lineage>
        <taxon>Eukaryota</taxon>
        <taxon>Metazoa</taxon>
        <taxon>Chordata</taxon>
        <taxon>Craniata</taxon>
        <taxon>Vertebrata</taxon>
        <taxon>Euteleostomi</taxon>
        <taxon>Amphibia</taxon>
        <taxon>Batrachia</taxon>
        <taxon>Caudata</taxon>
        <taxon>Salamandroidea</taxon>
        <taxon>Salamandridae</taxon>
        <taxon>Pleurodelinae</taxon>
        <taxon>Pleurodeles</taxon>
    </lineage>
</organism>
<dbReference type="Proteomes" id="UP001066276">
    <property type="component" value="Chromosome 10"/>
</dbReference>
<dbReference type="EMBL" id="JANPWB010000014">
    <property type="protein sequence ID" value="KAJ1095924.1"/>
    <property type="molecule type" value="Genomic_DNA"/>
</dbReference>
<evidence type="ECO:0000313" key="2">
    <source>
        <dbReference type="EMBL" id="KAJ1095924.1"/>
    </source>
</evidence>
<name>A0AAV7LYN4_PLEWA</name>